<proteinExistence type="predicted"/>
<dbReference type="VEuPathDB" id="FungiDB:ASPZODRAFT_197365"/>
<organism evidence="2 3">
    <name type="scientific">Penicilliopsis zonata CBS 506.65</name>
    <dbReference type="NCBI Taxonomy" id="1073090"/>
    <lineage>
        <taxon>Eukaryota</taxon>
        <taxon>Fungi</taxon>
        <taxon>Dikarya</taxon>
        <taxon>Ascomycota</taxon>
        <taxon>Pezizomycotina</taxon>
        <taxon>Eurotiomycetes</taxon>
        <taxon>Eurotiomycetidae</taxon>
        <taxon>Eurotiales</taxon>
        <taxon>Aspergillaceae</taxon>
        <taxon>Penicilliopsis</taxon>
    </lineage>
</organism>
<dbReference type="GeneID" id="34613932"/>
<name>A0A1L9STJ2_9EURO</name>
<dbReference type="AlphaFoldDB" id="A0A1L9STJ2"/>
<evidence type="ECO:0000313" key="3">
    <source>
        <dbReference type="Proteomes" id="UP000184188"/>
    </source>
</evidence>
<evidence type="ECO:0000256" key="1">
    <source>
        <dbReference type="SAM" id="MobiDB-lite"/>
    </source>
</evidence>
<feature type="compositionally biased region" description="Low complexity" evidence="1">
    <location>
        <begin position="210"/>
        <end position="225"/>
    </location>
</feature>
<keyword evidence="3" id="KW-1185">Reference proteome</keyword>
<accession>A0A1L9STJ2</accession>
<protein>
    <submittedName>
        <fullName evidence="2">Uncharacterized protein</fullName>
    </submittedName>
</protein>
<sequence length="403" mass="45033">MYPACRLFLSLHQPFRSPFLALQSRLPPLVILTDFPPINLEMSLANALSATYDLTSRRRYLFIVETTVLVAYTATPQLTAYAINVAMCRSRTHVHKPCGCVTDHVYICRHFPVRPPREAPGGCSRYTTYTAPHFTPEALGRCPHSYTAFPDFLDPYPCPVHLRALNNSGSRWEAGSQRLIKPASQGLGGHPAERTLSIWDADSDNDKSLSRSSSTSSSNNNNNNNNKRKKRQSSRHASTSSRGLEMDDNLYFSFGSFEEKQESLLQIPRTHRSLSEGYESFPLFNQYRQDSEDDCGQQHLLIQGKGELDSPSAYIARAQFILRRELSSVDGDSDTDFSPSSLGSQPSSISSHDGDAQHHNSRPSSPTYKAKSWLWRLVGGFGGASELPEQELRAHSHSRTSTF</sequence>
<evidence type="ECO:0000313" key="2">
    <source>
        <dbReference type="EMBL" id="OJJ50518.1"/>
    </source>
</evidence>
<dbReference type="RefSeq" id="XP_022585028.1">
    <property type="nucleotide sequence ID" value="XM_022727468.1"/>
</dbReference>
<gene>
    <name evidence="2" type="ORF">ASPZODRAFT_197365</name>
</gene>
<dbReference type="EMBL" id="KV878336">
    <property type="protein sequence ID" value="OJJ50518.1"/>
    <property type="molecule type" value="Genomic_DNA"/>
</dbReference>
<reference evidence="3" key="1">
    <citation type="journal article" date="2017" name="Genome Biol.">
        <title>Comparative genomics reveals high biological diversity and specific adaptations in the industrially and medically important fungal genus Aspergillus.</title>
        <authorList>
            <person name="de Vries R.P."/>
            <person name="Riley R."/>
            <person name="Wiebenga A."/>
            <person name="Aguilar-Osorio G."/>
            <person name="Amillis S."/>
            <person name="Uchima C.A."/>
            <person name="Anderluh G."/>
            <person name="Asadollahi M."/>
            <person name="Askin M."/>
            <person name="Barry K."/>
            <person name="Battaglia E."/>
            <person name="Bayram O."/>
            <person name="Benocci T."/>
            <person name="Braus-Stromeyer S.A."/>
            <person name="Caldana C."/>
            <person name="Canovas D."/>
            <person name="Cerqueira G.C."/>
            <person name="Chen F."/>
            <person name="Chen W."/>
            <person name="Choi C."/>
            <person name="Clum A."/>
            <person name="Dos Santos R.A."/>
            <person name="Damasio A.R."/>
            <person name="Diallinas G."/>
            <person name="Emri T."/>
            <person name="Fekete E."/>
            <person name="Flipphi M."/>
            <person name="Freyberg S."/>
            <person name="Gallo A."/>
            <person name="Gournas C."/>
            <person name="Habgood R."/>
            <person name="Hainaut M."/>
            <person name="Harispe M.L."/>
            <person name="Henrissat B."/>
            <person name="Hilden K.S."/>
            <person name="Hope R."/>
            <person name="Hossain A."/>
            <person name="Karabika E."/>
            <person name="Karaffa L."/>
            <person name="Karanyi Z."/>
            <person name="Krasevec N."/>
            <person name="Kuo A."/>
            <person name="Kusch H."/>
            <person name="LaButti K."/>
            <person name="Lagendijk E.L."/>
            <person name="Lapidus A."/>
            <person name="Levasseur A."/>
            <person name="Lindquist E."/>
            <person name="Lipzen A."/>
            <person name="Logrieco A.F."/>
            <person name="MacCabe A."/>
            <person name="Maekelae M.R."/>
            <person name="Malavazi I."/>
            <person name="Melin P."/>
            <person name="Meyer V."/>
            <person name="Mielnichuk N."/>
            <person name="Miskei M."/>
            <person name="Molnar A.P."/>
            <person name="Mule G."/>
            <person name="Ngan C.Y."/>
            <person name="Orejas M."/>
            <person name="Orosz E."/>
            <person name="Ouedraogo J.P."/>
            <person name="Overkamp K.M."/>
            <person name="Park H.-S."/>
            <person name="Perrone G."/>
            <person name="Piumi F."/>
            <person name="Punt P.J."/>
            <person name="Ram A.F."/>
            <person name="Ramon A."/>
            <person name="Rauscher S."/>
            <person name="Record E."/>
            <person name="Riano-Pachon D.M."/>
            <person name="Robert V."/>
            <person name="Roehrig J."/>
            <person name="Ruller R."/>
            <person name="Salamov A."/>
            <person name="Salih N.S."/>
            <person name="Samson R.A."/>
            <person name="Sandor E."/>
            <person name="Sanguinetti M."/>
            <person name="Schuetze T."/>
            <person name="Sepcic K."/>
            <person name="Shelest E."/>
            <person name="Sherlock G."/>
            <person name="Sophianopoulou V."/>
            <person name="Squina F.M."/>
            <person name="Sun H."/>
            <person name="Susca A."/>
            <person name="Todd R.B."/>
            <person name="Tsang A."/>
            <person name="Unkles S.E."/>
            <person name="van de Wiele N."/>
            <person name="van Rossen-Uffink D."/>
            <person name="Oliveira J.V."/>
            <person name="Vesth T.C."/>
            <person name="Visser J."/>
            <person name="Yu J.-H."/>
            <person name="Zhou M."/>
            <person name="Andersen M.R."/>
            <person name="Archer D.B."/>
            <person name="Baker S.E."/>
            <person name="Benoit I."/>
            <person name="Brakhage A.A."/>
            <person name="Braus G.H."/>
            <person name="Fischer R."/>
            <person name="Frisvad J.C."/>
            <person name="Goldman G.H."/>
            <person name="Houbraken J."/>
            <person name="Oakley B."/>
            <person name="Pocsi I."/>
            <person name="Scazzocchio C."/>
            <person name="Seiboth B."/>
            <person name="vanKuyk P.A."/>
            <person name="Wortman J."/>
            <person name="Dyer P.S."/>
            <person name="Grigoriev I.V."/>
        </authorList>
    </citation>
    <scope>NUCLEOTIDE SEQUENCE [LARGE SCALE GENOMIC DNA]</scope>
    <source>
        <strain evidence="3">CBS 506.65</strain>
    </source>
</reference>
<feature type="region of interest" description="Disordered" evidence="1">
    <location>
        <begin position="332"/>
        <end position="367"/>
    </location>
</feature>
<feature type="compositionally biased region" description="Low complexity" evidence="1">
    <location>
        <begin position="338"/>
        <end position="351"/>
    </location>
</feature>
<dbReference type="Proteomes" id="UP000184188">
    <property type="component" value="Unassembled WGS sequence"/>
</dbReference>
<feature type="region of interest" description="Disordered" evidence="1">
    <location>
        <begin position="202"/>
        <end position="242"/>
    </location>
</feature>